<organism evidence="8 9">
    <name type="scientific">Isoptericola halotolerans</name>
    <dbReference type="NCBI Taxonomy" id="300560"/>
    <lineage>
        <taxon>Bacteria</taxon>
        <taxon>Bacillati</taxon>
        <taxon>Actinomycetota</taxon>
        <taxon>Actinomycetes</taxon>
        <taxon>Micrococcales</taxon>
        <taxon>Promicromonosporaceae</taxon>
        <taxon>Isoptericola</taxon>
    </lineage>
</organism>
<sequence length="213" mass="22418">MIRVLLADDQEIVRTGLRTILDSLDGITVVAEAADGAEAVRLAHAHRPDVCLLDIRMPGTDGVAATRALAGPDVADPMAVVVITTFDLDEYVHAALGAGARGFLLKDAGPELLGQAVRVAAAGDALIDPSVTVRLLTHFAQPAARPPVLVDPLTDRERDVLRLVAAGRTNAEIAAELHLGMSTVKTHLGAIMAKTSTRNRVEVARWAYDAGIS</sequence>
<keyword evidence="2" id="KW-0805">Transcription regulation</keyword>
<gene>
    <name evidence="8" type="ORF">HDG69_001521</name>
</gene>
<evidence type="ECO:0000259" key="7">
    <source>
        <dbReference type="PROSITE" id="PS50110"/>
    </source>
</evidence>
<feature type="domain" description="Response regulatory" evidence="7">
    <location>
        <begin position="3"/>
        <end position="121"/>
    </location>
</feature>
<evidence type="ECO:0000256" key="2">
    <source>
        <dbReference type="ARBA" id="ARBA00023015"/>
    </source>
</evidence>
<comment type="caution">
    <text evidence="8">The sequence shown here is derived from an EMBL/GenBank/DDBJ whole genome shotgun (WGS) entry which is preliminary data.</text>
</comment>
<dbReference type="PROSITE" id="PS00622">
    <property type="entry name" value="HTH_LUXR_1"/>
    <property type="match status" value="1"/>
</dbReference>
<dbReference type="Gene3D" id="3.40.50.2300">
    <property type="match status" value="1"/>
</dbReference>
<dbReference type="SMART" id="SM00448">
    <property type="entry name" value="REC"/>
    <property type="match status" value="1"/>
</dbReference>
<dbReference type="PANTHER" id="PTHR43214:SF24">
    <property type="entry name" value="TRANSCRIPTIONAL REGULATORY PROTEIN NARL-RELATED"/>
    <property type="match status" value="1"/>
</dbReference>
<dbReference type="SUPFAM" id="SSF52172">
    <property type="entry name" value="CheY-like"/>
    <property type="match status" value="1"/>
</dbReference>
<keyword evidence="3 8" id="KW-0238">DNA-binding</keyword>
<dbReference type="PRINTS" id="PR00038">
    <property type="entry name" value="HTHLUXR"/>
</dbReference>
<dbReference type="CDD" id="cd06170">
    <property type="entry name" value="LuxR_C_like"/>
    <property type="match status" value="1"/>
</dbReference>
<protein>
    <submittedName>
        <fullName evidence="8">DNA-binding NarL/FixJ family response regulator</fullName>
    </submittedName>
</protein>
<dbReference type="PROSITE" id="PS50110">
    <property type="entry name" value="RESPONSE_REGULATORY"/>
    <property type="match status" value="1"/>
</dbReference>
<keyword evidence="9" id="KW-1185">Reference proteome</keyword>
<evidence type="ECO:0000256" key="1">
    <source>
        <dbReference type="ARBA" id="ARBA00022553"/>
    </source>
</evidence>
<evidence type="ECO:0000259" key="6">
    <source>
        <dbReference type="PROSITE" id="PS50043"/>
    </source>
</evidence>
<dbReference type="EMBL" id="JABEZU010000001">
    <property type="protein sequence ID" value="NOV96968.1"/>
    <property type="molecule type" value="Genomic_DNA"/>
</dbReference>
<evidence type="ECO:0000313" key="9">
    <source>
        <dbReference type="Proteomes" id="UP000757540"/>
    </source>
</evidence>
<dbReference type="PANTHER" id="PTHR43214">
    <property type="entry name" value="TWO-COMPONENT RESPONSE REGULATOR"/>
    <property type="match status" value="1"/>
</dbReference>
<dbReference type="RefSeq" id="WP_171783078.1">
    <property type="nucleotide sequence ID" value="NZ_BAAAML010000010.1"/>
</dbReference>
<dbReference type="CDD" id="cd17535">
    <property type="entry name" value="REC_NarL-like"/>
    <property type="match status" value="1"/>
</dbReference>
<keyword evidence="4" id="KW-0804">Transcription</keyword>
<dbReference type="InterPro" id="IPR000792">
    <property type="entry name" value="Tscrpt_reg_LuxR_C"/>
</dbReference>
<dbReference type="SUPFAM" id="SSF46894">
    <property type="entry name" value="C-terminal effector domain of the bipartite response regulators"/>
    <property type="match status" value="1"/>
</dbReference>
<dbReference type="SMART" id="SM00421">
    <property type="entry name" value="HTH_LUXR"/>
    <property type="match status" value="1"/>
</dbReference>
<evidence type="ECO:0000256" key="4">
    <source>
        <dbReference type="ARBA" id="ARBA00023163"/>
    </source>
</evidence>
<keyword evidence="1 5" id="KW-0597">Phosphoprotein</keyword>
<dbReference type="InterPro" id="IPR058245">
    <property type="entry name" value="NreC/VraR/RcsB-like_REC"/>
</dbReference>
<dbReference type="GO" id="GO:0003677">
    <property type="term" value="F:DNA binding"/>
    <property type="evidence" value="ECO:0007669"/>
    <property type="project" value="UniProtKB-KW"/>
</dbReference>
<dbReference type="Pfam" id="PF00072">
    <property type="entry name" value="Response_reg"/>
    <property type="match status" value="1"/>
</dbReference>
<evidence type="ECO:0000256" key="3">
    <source>
        <dbReference type="ARBA" id="ARBA00023125"/>
    </source>
</evidence>
<dbReference type="Proteomes" id="UP000757540">
    <property type="component" value="Unassembled WGS sequence"/>
</dbReference>
<dbReference type="InterPro" id="IPR011006">
    <property type="entry name" value="CheY-like_superfamily"/>
</dbReference>
<feature type="modified residue" description="4-aspartylphosphate" evidence="5">
    <location>
        <position position="54"/>
    </location>
</feature>
<name>A0ABX2A2C7_9MICO</name>
<dbReference type="Pfam" id="PF00196">
    <property type="entry name" value="GerE"/>
    <property type="match status" value="1"/>
</dbReference>
<dbReference type="InterPro" id="IPR016032">
    <property type="entry name" value="Sig_transdc_resp-reg_C-effctor"/>
</dbReference>
<accession>A0ABX2A2C7</accession>
<feature type="domain" description="HTH luxR-type" evidence="6">
    <location>
        <begin position="146"/>
        <end position="211"/>
    </location>
</feature>
<evidence type="ECO:0000313" key="8">
    <source>
        <dbReference type="EMBL" id="NOV96968.1"/>
    </source>
</evidence>
<reference evidence="8 9" key="1">
    <citation type="submission" date="2020-05" db="EMBL/GenBank/DDBJ databases">
        <title>Genomic Encyclopedia of Type Strains, Phase III (KMG-III): the genomes of soil and plant-associated and newly described type strains.</title>
        <authorList>
            <person name="Whitman W."/>
        </authorList>
    </citation>
    <scope>NUCLEOTIDE SEQUENCE [LARGE SCALE GENOMIC DNA]</scope>
    <source>
        <strain evidence="8 9">KCTC 19046</strain>
    </source>
</reference>
<proteinExistence type="predicted"/>
<evidence type="ECO:0000256" key="5">
    <source>
        <dbReference type="PROSITE-ProRule" id="PRU00169"/>
    </source>
</evidence>
<dbReference type="InterPro" id="IPR039420">
    <property type="entry name" value="WalR-like"/>
</dbReference>
<dbReference type="InterPro" id="IPR001789">
    <property type="entry name" value="Sig_transdc_resp-reg_receiver"/>
</dbReference>
<dbReference type="PROSITE" id="PS50043">
    <property type="entry name" value="HTH_LUXR_2"/>
    <property type="match status" value="1"/>
</dbReference>